<organism evidence="2 3">
    <name type="scientific">Diploptera punctata</name>
    <name type="common">Pacific beetle cockroach</name>
    <dbReference type="NCBI Taxonomy" id="6984"/>
    <lineage>
        <taxon>Eukaryota</taxon>
        <taxon>Metazoa</taxon>
        <taxon>Ecdysozoa</taxon>
        <taxon>Arthropoda</taxon>
        <taxon>Hexapoda</taxon>
        <taxon>Insecta</taxon>
        <taxon>Pterygota</taxon>
        <taxon>Neoptera</taxon>
        <taxon>Polyneoptera</taxon>
        <taxon>Dictyoptera</taxon>
        <taxon>Blattodea</taxon>
        <taxon>Blaberoidea</taxon>
        <taxon>Blaberidae</taxon>
        <taxon>Diplopterinae</taxon>
        <taxon>Diploptera</taxon>
    </lineage>
</organism>
<dbReference type="EMBL" id="JASPKZ010002309">
    <property type="protein sequence ID" value="KAJ9595851.1"/>
    <property type="molecule type" value="Genomic_DNA"/>
</dbReference>
<evidence type="ECO:0000313" key="2">
    <source>
        <dbReference type="EMBL" id="KAJ9595851.1"/>
    </source>
</evidence>
<reference evidence="2" key="1">
    <citation type="journal article" date="2023" name="IScience">
        <title>Live-bearing cockroach genome reveals convergent evolutionary mechanisms linked to viviparity in insects and beyond.</title>
        <authorList>
            <person name="Fouks B."/>
            <person name="Harrison M.C."/>
            <person name="Mikhailova A.A."/>
            <person name="Marchal E."/>
            <person name="English S."/>
            <person name="Carruthers M."/>
            <person name="Jennings E.C."/>
            <person name="Chiamaka E.L."/>
            <person name="Frigard R.A."/>
            <person name="Pippel M."/>
            <person name="Attardo G.M."/>
            <person name="Benoit J.B."/>
            <person name="Bornberg-Bauer E."/>
            <person name="Tobe S.S."/>
        </authorList>
    </citation>
    <scope>NUCLEOTIDE SEQUENCE</scope>
    <source>
        <strain evidence="2">Stay&amp;Tobe</strain>
    </source>
</reference>
<name>A0AAD8AB57_DIPPU</name>
<gene>
    <name evidence="2" type="ORF">L9F63_012953</name>
</gene>
<feature type="compositionally biased region" description="Low complexity" evidence="1">
    <location>
        <begin position="21"/>
        <end position="32"/>
    </location>
</feature>
<accession>A0AAD8AB57</accession>
<dbReference type="AlphaFoldDB" id="A0AAD8AB57"/>
<keyword evidence="3" id="KW-1185">Reference proteome</keyword>
<protein>
    <submittedName>
        <fullName evidence="2">Uncharacterized protein</fullName>
    </submittedName>
</protein>
<dbReference type="Proteomes" id="UP001233999">
    <property type="component" value="Unassembled WGS sequence"/>
</dbReference>
<comment type="caution">
    <text evidence="2">The sequence shown here is derived from an EMBL/GenBank/DDBJ whole genome shotgun (WGS) entry which is preliminary data.</text>
</comment>
<proteinExistence type="predicted"/>
<feature type="non-terminal residue" evidence="2">
    <location>
        <position position="1"/>
    </location>
</feature>
<evidence type="ECO:0000256" key="1">
    <source>
        <dbReference type="SAM" id="MobiDB-lite"/>
    </source>
</evidence>
<reference evidence="2" key="2">
    <citation type="submission" date="2023-05" db="EMBL/GenBank/DDBJ databases">
        <authorList>
            <person name="Fouks B."/>
        </authorList>
    </citation>
    <scope>NUCLEOTIDE SEQUENCE</scope>
    <source>
        <strain evidence="2">Stay&amp;Tobe</strain>
        <tissue evidence="2">Testes</tissue>
    </source>
</reference>
<feature type="non-terminal residue" evidence="2">
    <location>
        <position position="62"/>
    </location>
</feature>
<evidence type="ECO:0000313" key="3">
    <source>
        <dbReference type="Proteomes" id="UP001233999"/>
    </source>
</evidence>
<sequence>RSLANDDDDMPHVQESESEETIASSEIESSTSQHSGSLNCLSPPKASQVITFKVKCKVMEQT</sequence>
<feature type="region of interest" description="Disordered" evidence="1">
    <location>
        <begin position="1"/>
        <end position="43"/>
    </location>
</feature>